<sequence>MGKGFHHAATLRNRASPHPGRQGRFVASLLSGRDSRPGSSQQTYEIQTKDPAMMRITIANSGTVRNLVNPAEWHTSMVLVNW</sequence>
<organism evidence="2 3">
    <name type="scientific">Colletotrichum abscissum</name>
    <dbReference type="NCBI Taxonomy" id="1671311"/>
    <lineage>
        <taxon>Eukaryota</taxon>
        <taxon>Fungi</taxon>
        <taxon>Dikarya</taxon>
        <taxon>Ascomycota</taxon>
        <taxon>Pezizomycotina</taxon>
        <taxon>Sordariomycetes</taxon>
        <taxon>Hypocreomycetidae</taxon>
        <taxon>Glomerellales</taxon>
        <taxon>Glomerellaceae</taxon>
        <taxon>Colletotrichum</taxon>
        <taxon>Colletotrichum acutatum species complex</taxon>
    </lineage>
</organism>
<gene>
    <name evidence="2" type="ORF">CABS02_13911</name>
</gene>
<reference evidence="2" key="1">
    <citation type="submission" date="2019-01" db="EMBL/GenBank/DDBJ databases">
        <title>Colletotrichum abscissum LGMF1257.</title>
        <authorList>
            <person name="Baroncelli R."/>
        </authorList>
    </citation>
    <scope>NUCLEOTIDE SEQUENCE</scope>
    <source>
        <strain evidence="2">Ca142</strain>
    </source>
</reference>
<dbReference type="EMBL" id="SDAQ01000172">
    <property type="protein sequence ID" value="KAI3532245.1"/>
    <property type="molecule type" value="Genomic_DNA"/>
</dbReference>
<protein>
    <submittedName>
        <fullName evidence="2">Uncharacterized protein</fullName>
    </submittedName>
</protein>
<accession>A0A9Q0AYS2</accession>
<proteinExistence type="predicted"/>
<feature type="region of interest" description="Disordered" evidence="1">
    <location>
        <begin position="1"/>
        <end position="24"/>
    </location>
</feature>
<keyword evidence="3" id="KW-1185">Reference proteome</keyword>
<evidence type="ECO:0000313" key="2">
    <source>
        <dbReference type="EMBL" id="KAI3532245.1"/>
    </source>
</evidence>
<dbReference type="Proteomes" id="UP001056436">
    <property type="component" value="Unassembled WGS sequence"/>
</dbReference>
<name>A0A9Q0AYS2_9PEZI</name>
<evidence type="ECO:0000256" key="1">
    <source>
        <dbReference type="SAM" id="MobiDB-lite"/>
    </source>
</evidence>
<evidence type="ECO:0000313" key="3">
    <source>
        <dbReference type="Proteomes" id="UP001056436"/>
    </source>
</evidence>
<dbReference type="AlphaFoldDB" id="A0A9Q0AYS2"/>
<comment type="caution">
    <text evidence="2">The sequence shown here is derived from an EMBL/GenBank/DDBJ whole genome shotgun (WGS) entry which is preliminary data.</text>
</comment>